<feature type="chain" id="PRO_5047043698" description="Secreted protein" evidence="1">
    <location>
        <begin position="22"/>
        <end position="152"/>
    </location>
</feature>
<proteinExistence type="predicted"/>
<dbReference type="EMBL" id="BAAAYV010000011">
    <property type="protein sequence ID" value="GAA3661540.1"/>
    <property type="molecule type" value="Genomic_DNA"/>
</dbReference>
<gene>
    <name evidence="2" type="ORF">GCM10022202_23580</name>
</gene>
<accession>A0ABP7BKZ2</accession>
<protein>
    <recommendedName>
        <fullName evidence="4">Secreted protein</fullName>
    </recommendedName>
</protein>
<feature type="signal peptide" evidence="1">
    <location>
        <begin position="1"/>
        <end position="21"/>
    </location>
</feature>
<name>A0ABP7BKZ2_9MICO</name>
<evidence type="ECO:0008006" key="4">
    <source>
        <dbReference type="Google" id="ProtNLM"/>
    </source>
</evidence>
<keyword evidence="3" id="KW-1185">Reference proteome</keyword>
<evidence type="ECO:0000313" key="2">
    <source>
        <dbReference type="EMBL" id="GAA3661540.1"/>
    </source>
</evidence>
<organism evidence="2 3">
    <name type="scientific">Microbacterium marinilacus</name>
    <dbReference type="NCBI Taxonomy" id="415209"/>
    <lineage>
        <taxon>Bacteria</taxon>
        <taxon>Bacillati</taxon>
        <taxon>Actinomycetota</taxon>
        <taxon>Actinomycetes</taxon>
        <taxon>Micrococcales</taxon>
        <taxon>Microbacteriaceae</taxon>
        <taxon>Microbacterium</taxon>
    </lineage>
</organism>
<reference evidence="3" key="1">
    <citation type="journal article" date="2019" name="Int. J. Syst. Evol. Microbiol.">
        <title>The Global Catalogue of Microorganisms (GCM) 10K type strain sequencing project: providing services to taxonomists for standard genome sequencing and annotation.</title>
        <authorList>
            <consortium name="The Broad Institute Genomics Platform"/>
            <consortium name="The Broad Institute Genome Sequencing Center for Infectious Disease"/>
            <person name="Wu L."/>
            <person name="Ma J."/>
        </authorList>
    </citation>
    <scope>NUCLEOTIDE SEQUENCE [LARGE SCALE GENOMIC DNA]</scope>
    <source>
        <strain evidence="3">JCM 16546</strain>
    </source>
</reference>
<dbReference type="RefSeq" id="WP_221856224.1">
    <property type="nucleotide sequence ID" value="NZ_BAAAYV010000011.1"/>
</dbReference>
<sequence>MKKFIAAAALTLALVGLPAAAEATTVPASLHPDVEYALDAVPGGVVIDEYHVVWPELGMELSAVPSFARAVGTCATGTFCAYSRADRGGTKLSWTTCTTVTPTGLSSVGSIANARSSGSVQARTSSGAVLATASAGTSTNVYGTVSTIRCSS</sequence>
<keyword evidence="1" id="KW-0732">Signal</keyword>
<evidence type="ECO:0000313" key="3">
    <source>
        <dbReference type="Proteomes" id="UP001410795"/>
    </source>
</evidence>
<evidence type="ECO:0000256" key="1">
    <source>
        <dbReference type="SAM" id="SignalP"/>
    </source>
</evidence>
<dbReference type="Proteomes" id="UP001410795">
    <property type="component" value="Unassembled WGS sequence"/>
</dbReference>
<comment type="caution">
    <text evidence="2">The sequence shown here is derived from an EMBL/GenBank/DDBJ whole genome shotgun (WGS) entry which is preliminary data.</text>
</comment>